<comment type="caution">
    <text evidence="8">The sequence shown here is derived from an EMBL/GenBank/DDBJ whole genome shotgun (WGS) entry which is preliminary data.</text>
</comment>
<evidence type="ECO:0000256" key="1">
    <source>
        <dbReference type="ARBA" id="ARBA00022722"/>
    </source>
</evidence>
<dbReference type="RefSeq" id="WP_025700379.1">
    <property type="nucleotide sequence ID" value="NZ_JAUSUY010000022.1"/>
</dbReference>
<evidence type="ECO:0000256" key="4">
    <source>
        <dbReference type="ARBA" id="ARBA00022769"/>
    </source>
</evidence>
<keyword evidence="5 8" id="KW-0378">Hydrolase</keyword>
<feature type="region of interest" description="Disordered" evidence="7">
    <location>
        <begin position="246"/>
        <end position="273"/>
    </location>
</feature>
<dbReference type="InterPro" id="IPR036237">
    <property type="entry name" value="Xyl_isomerase-like_sf"/>
</dbReference>
<evidence type="ECO:0000256" key="2">
    <source>
        <dbReference type="ARBA" id="ARBA00022759"/>
    </source>
</evidence>
<keyword evidence="9" id="KW-1185">Reference proteome</keyword>
<keyword evidence="1" id="KW-0540">Nuclease</keyword>
<proteinExistence type="predicted"/>
<evidence type="ECO:0000256" key="3">
    <source>
        <dbReference type="ARBA" id="ARBA00022763"/>
    </source>
</evidence>
<keyword evidence="3" id="KW-0227">DNA damage</keyword>
<sequence>MIVRFGYVAMSTVIKDCSPSRTMTMASFSKLEDREAALRRLESIARGNLHNTLRLLRHNRASGIKVYRMTSKLIPLATHPELQDWNPFAALADDFAEVGRYIKENGMRVSFHPDHFTVLSTPRPEVLASSVRDLRHHTDMLSAMELPATAKNNIHIGGAYGDKASAAARFVKHFQELAPEMRERVTLENDDKTFNAVETLQVCKTLGLPMVLDIHHQWVNNEGESPWELWPEISRTWRTPLALKDVPADQPLPPKIHVSSPRSPSDPRSHADGVEPAPLLAFLRRIAADTPAVDVMIEAKAKDGALFELMETLKGLEGTKSGISVLNGASISIEGPIRASLT</sequence>
<dbReference type="Proteomes" id="UP001248709">
    <property type="component" value="Unassembled WGS sequence"/>
</dbReference>
<dbReference type="Pfam" id="PF03851">
    <property type="entry name" value="UvdE"/>
    <property type="match status" value="1"/>
</dbReference>
<evidence type="ECO:0000256" key="7">
    <source>
        <dbReference type="SAM" id="MobiDB-lite"/>
    </source>
</evidence>
<name>A0ABU3HCF8_9BACL</name>
<dbReference type="SUPFAM" id="SSF51658">
    <property type="entry name" value="Xylose isomerase-like"/>
    <property type="match status" value="1"/>
</dbReference>
<dbReference type="Gene3D" id="3.20.20.150">
    <property type="entry name" value="Divalent-metal-dependent TIM barrel enzymes"/>
    <property type="match status" value="1"/>
</dbReference>
<keyword evidence="2 8" id="KW-0255">Endonuclease</keyword>
<dbReference type="PANTHER" id="PTHR31290">
    <property type="entry name" value="UV-DAMAGE ENDONUCLEASE"/>
    <property type="match status" value="1"/>
</dbReference>
<dbReference type="EC" id="3.-.-.-" evidence="8"/>
<protein>
    <submittedName>
        <fullName evidence="8">UV DNA damage endonuclease</fullName>
        <ecNumber evidence="8">3.-.-.-</ecNumber>
    </submittedName>
</protein>
<dbReference type="PANTHER" id="PTHR31290:SF5">
    <property type="entry name" value="UV-DAMAGE ENDONUCLEASE"/>
    <property type="match status" value="1"/>
</dbReference>
<dbReference type="InterPro" id="IPR004601">
    <property type="entry name" value="UvdE"/>
</dbReference>
<evidence type="ECO:0000313" key="8">
    <source>
        <dbReference type="EMBL" id="MDT3428500.1"/>
    </source>
</evidence>
<gene>
    <name evidence="8" type="ORF">J2Z22_004092</name>
</gene>
<dbReference type="GO" id="GO:0016787">
    <property type="term" value="F:hydrolase activity"/>
    <property type="evidence" value="ECO:0007669"/>
    <property type="project" value="UniProtKB-KW"/>
</dbReference>
<keyword evidence="6" id="KW-0234">DNA repair</keyword>
<evidence type="ECO:0000256" key="5">
    <source>
        <dbReference type="ARBA" id="ARBA00022801"/>
    </source>
</evidence>
<dbReference type="EMBL" id="JAUSUY010000022">
    <property type="protein sequence ID" value="MDT3428500.1"/>
    <property type="molecule type" value="Genomic_DNA"/>
</dbReference>
<evidence type="ECO:0000256" key="6">
    <source>
        <dbReference type="ARBA" id="ARBA00023204"/>
    </source>
</evidence>
<dbReference type="NCBIfam" id="TIGR00629">
    <property type="entry name" value="uvde"/>
    <property type="match status" value="1"/>
</dbReference>
<accession>A0ABU3HCF8</accession>
<keyword evidence="4" id="KW-0228">DNA excision</keyword>
<organism evidence="8 9">
    <name type="scientific">Paenibacillus forsythiae</name>
    <dbReference type="NCBI Taxonomy" id="365616"/>
    <lineage>
        <taxon>Bacteria</taxon>
        <taxon>Bacillati</taxon>
        <taxon>Bacillota</taxon>
        <taxon>Bacilli</taxon>
        <taxon>Bacillales</taxon>
        <taxon>Paenibacillaceae</taxon>
        <taxon>Paenibacillus</taxon>
    </lineage>
</organism>
<dbReference type="GO" id="GO:0004519">
    <property type="term" value="F:endonuclease activity"/>
    <property type="evidence" value="ECO:0007669"/>
    <property type="project" value="UniProtKB-KW"/>
</dbReference>
<reference evidence="8 9" key="1">
    <citation type="submission" date="2023-07" db="EMBL/GenBank/DDBJ databases">
        <title>Genomic Encyclopedia of Type Strains, Phase IV (KMG-IV): sequencing the most valuable type-strain genomes for metagenomic binning, comparative biology and taxonomic classification.</title>
        <authorList>
            <person name="Goeker M."/>
        </authorList>
    </citation>
    <scope>NUCLEOTIDE SEQUENCE [LARGE SCALE GENOMIC DNA]</scope>
    <source>
        <strain evidence="8 9">T98</strain>
    </source>
</reference>
<evidence type="ECO:0000313" key="9">
    <source>
        <dbReference type="Proteomes" id="UP001248709"/>
    </source>
</evidence>